<keyword evidence="3" id="KW-1185">Reference proteome</keyword>
<sequence length="349" mass="38464">MNPVTPAPAGPAGNDPRLALLTAWLRALPAGLGLDPGTVRPASSDASFRRYFRVDAAGRTLVAMDAPPGREDCRPFLHVAGLLRAGGLNVPEVLAQDLEQGFLLLSDLGHTTYLAHLQAGSTPARIHQLYLDALAALTAIQRCATDGLPRYDHARLETELGLFPEWYAARHCGMPLGEADLAELHGVFRILIDANLAQPTVLVHRDFHSPNLMITDLPGAPAAYGPNPGVLDFQDAVAGPITYDLASLLTDARTTWDEPQQLDWGIRYWEMARKAGLPVPADFADFHRAYEWMGLQRNLRILGVFARLSHRDGKHGYLDHMPRVNGYVRQVAERYLAFKPLVRLLDRLK</sequence>
<accession>A0ABP8HL74</accession>
<comment type="caution">
    <text evidence="2">The sequence shown here is derived from an EMBL/GenBank/DDBJ whole genome shotgun (WGS) entry which is preliminary data.</text>
</comment>
<reference evidence="3" key="1">
    <citation type="journal article" date="2019" name="Int. J. Syst. Evol. Microbiol.">
        <title>The Global Catalogue of Microorganisms (GCM) 10K type strain sequencing project: providing services to taxonomists for standard genome sequencing and annotation.</title>
        <authorList>
            <consortium name="The Broad Institute Genomics Platform"/>
            <consortium name="The Broad Institute Genome Sequencing Center for Infectious Disease"/>
            <person name="Wu L."/>
            <person name="Ma J."/>
        </authorList>
    </citation>
    <scope>NUCLEOTIDE SEQUENCE [LARGE SCALE GENOMIC DNA]</scope>
    <source>
        <strain evidence="3">JCM 17666</strain>
    </source>
</reference>
<dbReference type="Gene3D" id="3.30.200.20">
    <property type="entry name" value="Phosphorylase Kinase, domain 1"/>
    <property type="match status" value="1"/>
</dbReference>
<evidence type="ECO:0000313" key="2">
    <source>
        <dbReference type="EMBL" id="GAA4340750.1"/>
    </source>
</evidence>
<feature type="domain" description="Aminoglycoside phosphotransferase" evidence="1">
    <location>
        <begin position="38"/>
        <end position="273"/>
    </location>
</feature>
<organism evidence="2 3">
    <name type="scientific">Pigmentiphaga soli</name>
    <dbReference type="NCBI Taxonomy" id="1007095"/>
    <lineage>
        <taxon>Bacteria</taxon>
        <taxon>Pseudomonadati</taxon>
        <taxon>Pseudomonadota</taxon>
        <taxon>Betaproteobacteria</taxon>
        <taxon>Burkholderiales</taxon>
        <taxon>Alcaligenaceae</taxon>
        <taxon>Pigmentiphaga</taxon>
    </lineage>
</organism>
<dbReference type="InterPro" id="IPR011009">
    <property type="entry name" value="Kinase-like_dom_sf"/>
</dbReference>
<dbReference type="Proteomes" id="UP001501671">
    <property type="component" value="Unassembled WGS sequence"/>
</dbReference>
<proteinExistence type="predicted"/>
<dbReference type="Pfam" id="PF01636">
    <property type="entry name" value="APH"/>
    <property type="match status" value="1"/>
</dbReference>
<dbReference type="SUPFAM" id="SSF56112">
    <property type="entry name" value="Protein kinase-like (PK-like)"/>
    <property type="match status" value="1"/>
</dbReference>
<evidence type="ECO:0000313" key="3">
    <source>
        <dbReference type="Proteomes" id="UP001501671"/>
    </source>
</evidence>
<gene>
    <name evidence="2" type="ORF">GCM10023144_40770</name>
</gene>
<dbReference type="RefSeq" id="WP_345251745.1">
    <property type="nucleotide sequence ID" value="NZ_BAABFO010000026.1"/>
</dbReference>
<dbReference type="Gene3D" id="3.90.1200.10">
    <property type="match status" value="1"/>
</dbReference>
<name>A0ABP8HL74_9BURK</name>
<dbReference type="EMBL" id="BAABFO010000026">
    <property type="protein sequence ID" value="GAA4340750.1"/>
    <property type="molecule type" value="Genomic_DNA"/>
</dbReference>
<dbReference type="InterPro" id="IPR002575">
    <property type="entry name" value="Aminoglycoside_PTrfase"/>
</dbReference>
<evidence type="ECO:0000259" key="1">
    <source>
        <dbReference type="Pfam" id="PF01636"/>
    </source>
</evidence>
<protein>
    <submittedName>
        <fullName evidence="2">Phosphotransferase</fullName>
    </submittedName>
</protein>